<comment type="caution">
    <text evidence="1">The sequence shown here is derived from an EMBL/GenBank/DDBJ whole genome shotgun (WGS) entry which is preliminary data.</text>
</comment>
<reference evidence="1" key="2">
    <citation type="submission" date="2021-04" db="EMBL/GenBank/DDBJ databases">
        <authorList>
            <person name="Gilroy R."/>
        </authorList>
    </citation>
    <scope>NUCLEOTIDE SEQUENCE</scope>
    <source>
        <strain evidence="1">ChiHejej3B27-3195</strain>
    </source>
</reference>
<dbReference type="EMBL" id="DXGD01000103">
    <property type="protein sequence ID" value="HIW99051.1"/>
    <property type="molecule type" value="Genomic_DNA"/>
</dbReference>
<dbReference type="AlphaFoldDB" id="A0A9D1S2Z6"/>
<name>A0A9D1S2Z6_9MICC</name>
<protein>
    <submittedName>
        <fullName evidence="1">Uncharacterized protein</fullName>
    </submittedName>
</protein>
<reference evidence="1" key="1">
    <citation type="journal article" date="2021" name="PeerJ">
        <title>Extensive microbial diversity within the chicken gut microbiome revealed by metagenomics and culture.</title>
        <authorList>
            <person name="Gilroy R."/>
            <person name="Ravi A."/>
            <person name="Getino M."/>
            <person name="Pursley I."/>
            <person name="Horton D.L."/>
            <person name="Alikhan N.F."/>
            <person name="Baker D."/>
            <person name="Gharbi K."/>
            <person name="Hall N."/>
            <person name="Watson M."/>
            <person name="Adriaenssens E.M."/>
            <person name="Foster-Nyarko E."/>
            <person name="Jarju S."/>
            <person name="Secka A."/>
            <person name="Antonio M."/>
            <person name="Oren A."/>
            <person name="Chaudhuri R.R."/>
            <person name="La Ragione R."/>
            <person name="Hildebrand F."/>
            <person name="Pallen M.J."/>
        </authorList>
    </citation>
    <scope>NUCLEOTIDE SEQUENCE</scope>
    <source>
        <strain evidence="1">ChiHejej3B27-3195</strain>
    </source>
</reference>
<sequence length="458" mass="50103">MGSAGVLVLGACASDASSGSGDEPLSTQQIQSVLMGLEDFPGEIEHYEEHFGDAPRQVTDEGPGFAERFGGGQCAEALEEVGEVDGDNAPEASGQRWVSFEAGSHEQDGSDQNNYPALRVFMTSYEDEAAVEEYWDETQEACDGELLESDDDDLDDREEVTLETAEVGEFRGLTEYWDWDPDTSEPDSVHHRLSYAHGHQVIHIGATDLDEETVEDVLDLQVELLEEGPEDPQEDDDSVLEGLELPYGQMSSAELSNLVLSEEDFSFPVEEFDVEEGPESLDTEDSPWMWALFAAVAPAFGNDETRSDECENQLGASEESLIPGEVEAEDVVLASAQQPPSPHDEPGIPTGAVVLLTSDDYAQDEGYQAEWDSLLNACAGEHDLDNGTQSLEEIDIAGVQGFSSHVAQEDEDESFEMNSHLAHHEFGHNSLRVIGMNLTDEQMEDVVVDQLEKLDQDS</sequence>
<evidence type="ECO:0000313" key="2">
    <source>
        <dbReference type="Proteomes" id="UP000824151"/>
    </source>
</evidence>
<proteinExistence type="predicted"/>
<organism evidence="1 2">
    <name type="scientific">Candidatus Nesterenkonia stercoripullorum</name>
    <dbReference type="NCBI Taxonomy" id="2838701"/>
    <lineage>
        <taxon>Bacteria</taxon>
        <taxon>Bacillati</taxon>
        <taxon>Actinomycetota</taxon>
        <taxon>Actinomycetes</taxon>
        <taxon>Micrococcales</taxon>
        <taxon>Micrococcaceae</taxon>
        <taxon>Nesterenkonia</taxon>
    </lineage>
</organism>
<accession>A0A9D1S2Z6</accession>
<dbReference type="Proteomes" id="UP000824151">
    <property type="component" value="Unassembled WGS sequence"/>
</dbReference>
<evidence type="ECO:0000313" key="1">
    <source>
        <dbReference type="EMBL" id="HIW99051.1"/>
    </source>
</evidence>
<gene>
    <name evidence="1" type="ORF">H9871_02805</name>
</gene>